<evidence type="ECO:0000313" key="6">
    <source>
        <dbReference type="EMBL" id="MBT0960107.1"/>
    </source>
</evidence>
<dbReference type="InterPro" id="IPR017941">
    <property type="entry name" value="Rieske_2Fe-2S"/>
</dbReference>
<dbReference type="Pfam" id="PF00355">
    <property type="entry name" value="Rieske"/>
    <property type="match status" value="1"/>
</dbReference>
<dbReference type="GO" id="GO:0051537">
    <property type="term" value="F:2 iron, 2 sulfur cluster binding"/>
    <property type="evidence" value="ECO:0007669"/>
    <property type="project" value="UniProtKB-KW"/>
</dbReference>
<dbReference type="Proteomes" id="UP000694660">
    <property type="component" value="Unassembled WGS sequence"/>
</dbReference>
<reference evidence="7" key="1">
    <citation type="journal article" date="2022" name="ISME J.">
        <title>Genetic and phylogenetic analysis of dissimilatory iodate-reducing bacteria identifies potential niches across the world's oceans.</title>
        <authorList>
            <person name="Reyes-Umana V."/>
            <person name="Henning Z."/>
            <person name="Lee K."/>
            <person name="Barnum T.P."/>
            <person name="Coates J.D."/>
        </authorList>
    </citation>
    <scope>NUCLEOTIDE SEQUENCE [LARGE SCALE GENOMIC DNA]</scope>
    <source>
        <strain evidence="7">IR12</strain>
    </source>
</reference>
<organism evidence="6 7">
    <name type="scientific">Denitromonas iodatirespirans</name>
    <dbReference type="NCBI Taxonomy" id="2795389"/>
    <lineage>
        <taxon>Bacteria</taxon>
        <taxon>Pseudomonadati</taxon>
        <taxon>Pseudomonadota</taxon>
        <taxon>Betaproteobacteria</taxon>
        <taxon>Rhodocyclales</taxon>
        <taxon>Zoogloeaceae</taxon>
        <taxon>Denitromonas</taxon>
    </lineage>
</organism>
<keyword evidence="4" id="KW-0411">Iron-sulfur</keyword>
<dbReference type="EMBL" id="JAEKFT010000002">
    <property type="protein sequence ID" value="MBT0960107.1"/>
    <property type="molecule type" value="Genomic_DNA"/>
</dbReference>
<dbReference type="RefSeq" id="WP_214359859.1">
    <property type="nucleotide sequence ID" value="NZ_JAEKFT010000002.1"/>
</dbReference>
<dbReference type="Gene3D" id="2.102.10.10">
    <property type="entry name" value="Rieske [2Fe-2S] iron-sulphur domain"/>
    <property type="match status" value="1"/>
</dbReference>
<gene>
    <name evidence="6" type="ORF">I8J34_02870</name>
</gene>
<name>A0A944D8Z2_DENI1</name>
<keyword evidence="3" id="KW-0408">Iron</keyword>
<evidence type="ECO:0000256" key="2">
    <source>
        <dbReference type="ARBA" id="ARBA00022723"/>
    </source>
</evidence>
<keyword evidence="2" id="KW-0479">Metal-binding</keyword>
<accession>A0A944D8Z2</accession>
<feature type="domain" description="Rieske" evidence="5">
    <location>
        <begin position="5"/>
        <end position="90"/>
    </location>
</feature>
<comment type="caution">
    <text evidence="6">The sequence shown here is derived from an EMBL/GenBank/DDBJ whole genome shotgun (WGS) entry which is preliminary data.</text>
</comment>
<proteinExistence type="predicted"/>
<evidence type="ECO:0000256" key="1">
    <source>
        <dbReference type="ARBA" id="ARBA00022714"/>
    </source>
</evidence>
<sequence>MSAGTVLCRFDELVDGEARGFDPQKGGQDTLFGVRRGSRLYLYRDLCPHATSPMAWRKDEYLNRRRDRIVCFAHGAQFEIETGRCLLGPCIGQSLQAVAHAIDDRGNVRLV</sequence>
<dbReference type="PROSITE" id="PS51296">
    <property type="entry name" value="RIESKE"/>
    <property type="match status" value="1"/>
</dbReference>
<evidence type="ECO:0000256" key="4">
    <source>
        <dbReference type="ARBA" id="ARBA00023014"/>
    </source>
</evidence>
<keyword evidence="1" id="KW-0001">2Fe-2S</keyword>
<dbReference type="GO" id="GO:0046872">
    <property type="term" value="F:metal ion binding"/>
    <property type="evidence" value="ECO:0007669"/>
    <property type="project" value="UniProtKB-KW"/>
</dbReference>
<dbReference type="InterPro" id="IPR036922">
    <property type="entry name" value="Rieske_2Fe-2S_sf"/>
</dbReference>
<evidence type="ECO:0000259" key="5">
    <source>
        <dbReference type="PROSITE" id="PS51296"/>
    </source>
</evidence>
<protein>
    <submittedName>
        <fullName evidence="6">Rieske (2Fe-2S) protein</fullName>
    </submittedName>
</protein>
<dbReference type="CDD" id="cd03467">
    <property type="entry name" value="Rieske"/>
    <property type="match status" value="1"/>
</dbReference>
<dbReference type="SUPFAM" id="SSF50022">
    <property type="entry name" value="ISP domain"/>
    <property type="match status" value="1"/>
</dbReference>
<evidence type="ECO:0000313" key="7">
    <source>
        <dbReference type="Proteomes" id="UP000694660"/>
    </source>
</evidence>
<dbReference type="PANTHER" id="PTHR40261:SF1">
    <property type="entry name" value="RIESKE DOMAIN-CONTAINING PROTEIN"/>
    <property type="match status" value="1"/>
</dbReference>
<keyword evidence="7" id="KW-1185">Reference proteome</keyword>
<dbReference type="PANTHER" id="PTHR40261">
    <property type="match status" value="1"/>
</dbReference>
<dbReference type="AlphaFoldDB" id="A0A944D8Z2"/>
<evidence type="ECO:0000256" key="3">
    <source>
        <dbReference type="ARBA" id="ARBA00023004"/>
    </source>
</evidence>